<sequence length="66" mass="7413">MLVEILGNVQFIGETLPNFRQKVPVFSEWARHRVMSGIPKDSSRIMGKFGAGPFSCILFKCGDRDP</sequence>
<evidence type="ECO:0000313" key="1">
    <source>
        <dbReference type="EMBL" id="BBN69898.1"/>
    </source>
</evidence>
<accession>A0A5H2XPL3</accession>
<reference evidence="1" key="1">
    <citation type="journal article" date="2019" name="Science">
        <title>Mutation of a bHLH transcription factor allowed almond domestication.</title>
        <authorList>
            <person name="Sanchez-Perez R."/>
            <person name="Pavan S."/>
            <person name="Mazzeo R."/>
            <person name="Moldovan C."/>
            <person name="Aiese Cigliano R."/>
            <person name="Del Cueto J."/>
            <person name="Ricciardi F."/>
            <person name="Lotti C."/>
            <person name="Ricciardi L."/>
            <person name="Dicenta F."/>
            <person name="Lopez-Marques R.L."/>
            <person name="Lindberg Moller B."/>
        </authorList>
    </citation>
    <scope>NUCLEOTIDE SEQUENCE</scope>
</reference>
<dbReference type="AlphaFoldDB" id="A0A5H2XPL3"/>
<dbReference type="EMBL" id="AP021573">
    <property type="protein sequence ID" value="BBN69898.1"/>
    <property type="molecule type" value="Genomic_DNA"/>
</dbReference>
<protein>
    <submittedName>
        <fullName evidence="1">Uncharacterized protein</fullName>
    </submittedName>
</protein>
<gene>
    <name evidence="1" type="ORF">Prudu_1236S000200</name>
</gene>
<name>A0A5H2XPL3_PRUDU</name>
<organism evidence="1">
    <name type="scientific">Prunus dulcis</name>
    <name type="common">Almond</name>
    <name type="synonym">Amygdalus dulcis</name>
    <dbReference type="NCBI Taxonomy" id="3755"/>
    <lineage>
        <taxon>Eukaryota</taxon>
        <taxon>Viridiplantae</taxon>
        <taxon>Streptophyta</taxon>
        <taxon>Embryophyta</taxon>
        <taxon>Tracheophyta</taxon>
        <taxon>Spermatophyta</taxon>
        <taxon>Magnoliopsida</taxon>
        <taxon>eudicotyledons</taxon>
        <taxon>Gunneridae</taxon>
        <taxon>Pentapetalae</taxon>
        <taxon>rosids</taxon>
        <taxon>fabids</taxon>
        <taxon>Rosales</taxon>
        <taxon>Rosaceae</taxon>
        <taxon>Amygdaloideae</taxon>
        <taxon>Amygdaleae</taxon>
        <taxon>Prunus</taxon>
    </lineage>
</organism>
<proteinExistence type="predicted"/>